<evidence type="ECO:0000313" key="5">
    <source>
        <dbReference type="Proteomes" id="UP000239590"/>
    </source>
</evidence>
<feature type="domain" description="D-apionate lactonase TIM barrel" evidence="2">
    <location>
        <begin position="248"/>
        <end position="480"/>
    </location>
</feature>
<reference evidence="5" key="1">
    <citation type="submission" date="2018-02" db="EMBL/GenBank/DDBJ databases">
        <title>Genome sequencing of Solimonas sp. HR-BB.</title>
        <authorList>
            <person name="Lee Y."/>
            <person name="Jeon C.O."/>
        </authorList>
    </citation>
    <scope>NUCLEOTIDE SEQUENCE [LARGE SCALE GENOMIC DNA]</scope>
    <source>
        <strain evidence="5">HR-U</strain>
    </source>
</reference>
<feature type="domain" description="D-apionate lactonase C-terminal" evidence="3">
    <location>
        <begin position="494"/>
        <end position="540"/>
    </location>
</feature>
<feature type="domain" description="D-apionate lactonase N-terminal" evidence="1">
    <location>
        <begin position="3"/>
        <end position="212"/>
    </location>
</feature>
<proteinExistence type="predicted"/>
<dbReference type="InterPro" id="IPR058789">
    <property type="entry name" value="ApnL_C"/>
</dbReference>
<dbReference type="OrthoDB" id="931854at2"/>
<dbReference type="Pfam" id="PF25837">
    <property type="entry name" value="Apionate_lact_N"/>
    <property type="match status" value="1"/>
</dbReference>
<dbReference type="Pfam" id="PF25839">
    <property type="entry name" value="Apionate_lact_C"/>
    <property type="match status" value="1"/>
</dbReference>
<protein>
    <submittedName>
        <fullName evidence="4">Uncharacterized protein</fullName>
    </submittedName>
</protein>
<dbReference type="EMBL" id="PTRA01000001">
    <property type="protein sequence ID" value="PQA58489.1"/>
    <property type="molecule type" value="Genomic_DNA"/>
</dbReference>
<organism evidence="4 5">
    <name type="scientific">Siphonobacter curvatus</name>
    <dbReference type="NCBI Taxonomy" id="2094562"/>
    <lineage>
        <taxon>Bacteria</taxon>
        <taxon>Pseudomonadati</taxon>
        <taxon>Bacteroidota</taxon>
        <taxon>Cytophagia</taxon>
        <taxon>Cytophagales</taxon>
        <taxon>Cytophagaceae</taxon>
        <taxon>Siphonobacter</taxon>
    </lineage>
</organism>
<evidence type="ECO:0000259" key="3">
    <source>
        <dbReference type="Pfam" id="PF25839"/>
    </source>
</evidence>
<dbReference type="InterPro" id="IPR058788">
    <property type="entry name" value="ApnL_N"/>
</dbReference>
<evidence type="ECO:0000259" key="2">
    <source>
        <dbReference type="Pfam" id="PF25838"/>
    </source>
</evidence>
<dbReference type="AlphaFoldDB" id="A0A2S7ILH0"/>
<keyword evidence="5" id="KW-1185">Reference proteome</keyword>
<dbReference type="RefSeq" id="WP_104709705.1">
    <property type="nucleotide sequence ID" value="NZ_PTRA01000001.1"/>
</dbReference>
<comment type="caution">
    <text evidence="4">The sequence shown here is derived from an EMBL/GenBank/DDBJ whole genome shotgun (WGS) entry which is preliminary data.</text>
</comment>
<gene>
    <name evidence="4" type="ORF">C5O19_02105</name>
</gene>
<name>A0A2S7ILH0_9BACT</name>
<dbReference type="Proteomes" id="UP000239590">
    <property type="component" value="Unassembled WGS sequence"/>
</dbReference>
<accession>A0A2S7ILH0</accession>
<evidence type="ECO:0000259" key="1">
    <source>
        <dbReference type="Pfam" id="PF25837"/>
    </source>
</evidence>
<evidence type="ECO:0000313" key="4">
    <source>
        <dbReference type="EMBL" id="PQA58489.1"/>
    </source>
</evidence>
<sequence length="542" mass="61231">MLLRAGNLTLLYHGGSLRYFTIEGQEVLRRIYVAIRDGNWGTADIQIQEERIEPSEDTFEIQYRWSTETPRMEGHVHIQGNMDGSVTFDWEGTALESFSKNRVGLCILHPVEGFRGKPVRIIHPNGEDTAAEFPDLIMPHQPFLTIAAMEWDVTPKLKAQIELEGDIFETEDQRNYSDTSYKTYATPQSLPKPVEVEAGETFHQRATLTFTGEWPPFITPDTSVRIDMAGDPQSIPAWGLTWPELDRSISTKEIELLRKLTPAHILLRLDLRKPDWEQDFQATFEQIEKVGVPVQLAVLIDEQYVPSLRLFKSKSLIKEVILLNENGLTTSELLDRALPLLESRWPALQIGGGTNGFFVNFNRHPFDYSRVDFVSYSLSPQVHTFDEVSIIENLAGQADTVRTAAARSGKPVYVSPVLLAPDPDERLHTNFAASWTVGSFKHLAEAGAASVTYYEAFGSNGIIVDDQPTPLYQWFAFLSEFKPERVIPSRVSQPLRCSSLILEKGNKWKTTLLANHTTEELQIRLPGAATITLGPYEWRAVF</sequence>
<dbReference type="Pfam" id="PF25838">
    <property type="entry name" value="Apionate_lact_M"/>
    <property type="match status" value="1"/>
</dbReference>
<dbReference type="InterPro" id="IPR058787">
    <property type="entry name" value="ApnL_M"/>
</dbReference>